<feature type="disulfide bond" evidence="4">
    <location>
        <begin position="54"/>
        <end position="80"/>
    </location>
</feature>
<feature type="domain" description="P-type" evidence="5">
    <location>
        <begin position="4"/>
        <end position="47"/>
    </location>
</feature>
<feature type="disulfide bond" evidence="4">
    <location>
        <begin position="16"/>
        <end position="31"/>
    </location>
</feature>
<feature type="non-terminal residue" evidence="6">
    <location>
        <position position="1"/>
    </location>
</feature>
<evidence type="ECO:0000256" key="3">
    <source>
        <dbReference type="ARBA" id="ARBA00023157"/>
    </source>
</evidence>
<dbReference type="AlphaFoldDB" id="A0AAV6ZBK3"/>
<evidence type="ECO:0000256" key="2">
    <source>
        <dbReference type="ARBA" id="ARBA00022525"/>
    </source>
</evidence>
<keyword evidence="3 4" id="KW-1015">Disulfide bond</keyword>
<dbReference type="Proteomes" id="UP000824782">
    <property type="component" value="Unassembled WGS sequence"/>
</dbReference>
<dbReference type="PROSITE" id="PS51448">
    <property type="entry name" value="P_TREFOIL_2"/>
    <property type="match status" value="2"/>
</dbReference>
<dbReference type="FunFam" id="4.10.110.10:FF:000006">
    <property type="entry name" value="Trefoil factor 1"/>
    <property type="match status" value="2"/>
</dbReference>
<keyword evidence="7" id="KW-1185">Reference proteome</keyword>
<feature type="disulfide bond" evidence="4">
    <location>
        <begin position="64"/>
        <end position="79"/>
    </location>
</feature>
<dbReference type="SMART" id="SM00018">
    <property type="entry name" value="PD"/>
    <property type="match status" value="2"/>
</dbReference>
<keyword evidence="2" id="KW-0964">Secreted</keyword>
<evidence type="ECO:0000259" key="5">
    <source>
        <dbReference type="PROSITE" id="PS51448"/>
    </source>
</evidence>
<gene>
    <name evidence="6" type="ORF">GDO81_018579</name>
</gene>
<dbReference type="SUPFAM" id="SSF57492">
    <property type="entry name" value="Trefoil"/>
    <property type="match status" value="2"/>
</dbReference>
<dbReference type="PROSITE" id="PS00025">
    <property type="entry name" value="P_TREFOIL_1"/>
    <property type="match status" value="2"/>
</dbReference>
<dbReference type="PANTHER" id="PTHR13826:SF21">
    <property type="entry name" value="TREFOIL FACTOR 2"/>
    <property type="match status" value="1"/>
</dbReference>
<evidence type="ECO:0000256" key="4">
    <source>
        <dbReference type="PROSITE-ProRule" id="PRU00779"/>
    </source>
</evidence>
<dbReference type="GO" id="GO:0030277">
    <property type="term" value="P:maintenance of gastrointestinal epithelium"/>
    <property type="evidence" value="ECO:0007669"/>
    <property type="project" value="TreeGrafter"/>
</dbReference>
<proteinExistence type="predicted"/>
<comment type="subcellular location">
    <subcellularLocation>
        <location evidence="1">Secreted</location>
    </subcellularLocation>
</comment>
<dbReference type="PRINTS" id="PR00680">
    <property type="entry name" value="PTREFOIL"/>
</dbReference>
<dbReference type="CDD" id="cd00111">
    <property type="entry name" value="Trefoil"/>
    <property type="match status" value="2"/>
</dbReference>
<feature type="disulfide bond" evidence="4">
    <location>
        <begin position="74"/>
        <end position="91"/>
    </location>
</feature>
<dbReference type="InterPro" id="IPR000519">
    <property type="entry name" value="P_trefoil_dom"/>
</dbReference>
<dbReference type="Gene3D" id="4.10.110.10">
    <property type="entry name" value="Spasmolytic Protein, domain 1"/>
    <property type="match status" value="2"/>
</dbReference>
<dbReference type="GO" id="GO:0005615">
    <property type="term" value="C:extracellular space"/>
    <property type="evidence" value="ECO:0007669"/>
    <property type="project" value="TreeGrafter"/>
</dbReference>
<feature type="disulfide bond" evidence="4">
    <location>
        <begin position="6"/>
        <end position="32"/>
    </location>
</feature>
<dbReference type="Pfam" id="PF00088">
    <property type="entry name" value="Trefoil"/>
    <property type="match status" value="2"/>
</dbReference>
<organism evidence="6 7">
    <name type="scientific">Engystomops pustulosus</name>
    <name type="common">Tungara frog</name>
    <name type="synonym">Physalaemus pustulosus</name>
    <dbReference type="NCBI Taxonomy" id="76066"/>
    <lineage>
        <taxon>Eukaryota</taxon>
        <taxon>Metazoa</taxon>
        <taxon>Chordata</taxon>
        <taxon>Craniata</taxon>
        <taxon>Vertebrata</taxon>
        <taxon>Euteleostomi</taxon>
        <taxon>Amphibia</taxon>
        <taxon>Batrachia</taxon>
        <taxon>Anura</taxon>
        <taxon>Neobatrachia</taxon>
        <taxon>Hyloidea</taxon>
        <taxon>Leptodactylidae</taxon>
        <taxon>Leiuperinae</taxon>
        <taxon>Engystomops</taxon>
    </lineage>
</organism>
<feature type="domain" description="P-type" evidence="5">
    <location>
        <begin position="52"/>
        <end position="95"/>
    </location>
</feature>
<feature type="disulfide bond" evidence="4">
    <location>
        <begin position="26"/>
        <end position="43"/>
    </location>
</feature>
<dbReference type="EMBL" id="WNYA01001022">
    <property type="protein sequence ID" value="KAG8546586.1"/>
    <property type="molecule type" value="Genomic_DNA"/>
</dbReference>
<dbReference type="InterPro" id="IPR017994">
    <property type="entry name" value="P_trefoil_chordata"/>
</dbReference>
<dbReference type="InterPro" id="IPR017957">
    <property type="entry name" value="P_trefoil_CS"/>
</dbReference>
<dbReference type="InterPro" id="IPR044913">
    <property type="entry name" value="P_trefoil_dom_sf"/>
</dbReference>
<name>A0AAV6ZBK3_ENGPU</name>
<evidence type="ECO:0000313" key="7">
    <source>
        <dbReference type="Proteomes" id="UP000824782"/>
    </source>
</evidence>
<reference evidence="6" key="1">
    <citation type="thesis" date="2020" institute="ProQuest LLC" country="789 East Eisenhower Parkway, Ann Arbor, MI, USA">
        <title>Comparative Genomics and Chromosome Evolution.</title>
        <authorList>
            <person name="Mudd A.B."/>
        </authorList>
    </citation>
    <scope>NUCLEOTIDE SEQUENCE</scope>
    <source>
        <strain evidence="6">237g6f4</strain>
        <tissue evidence="6">Blood</tissue>
    </source>
</reference>
<protein>
    <recommendedName>
        <fullName evidence="5">P-type domain-containing protein</fullName>
    </recommendedName>
</protein>
<accession>A0AAV6ZBK3</accession>
<dbReference type="PANTHER" id="PTHR13826">
    <property type="entry name" value="INTESTINAL TREFOIL FACTOR-RELATED"/>
    <property type="match status" value="1"/>
</dbReference>
<evidence type="ECO:0000313" key="6">
    <source>
        <dbReference type="EMBL" id="KAG8546586.1"/>
    </source>
</evidence>
<comment type="caution">
    <text evidence="6">The sequence shown here is derived from an EMBL/GenBank/DDBJ whole genome shotgun (WGS) entry which is preliminary data.</text>
</comment>
<evidence type="ECO:0000256" key="1">
    <source>
        <dbReference type="ARBA" id="ARBA00004613"/>
    </source>
</evidence>
<sequence>NEQFKCGVDPYKRRDCGYPGISSSECFKRNCCFDSSIPGVNWCFFSQEQDKAHCVVNATDRKDCGYPGISDTECYSRGCCFNSSEPGTKWCYYPNGQ</sequence>